<accession>A0A0B7IL51</accession>
<dbReference type="OrthoDB" id="1151354at2"/>
<dbReference type="AlphaFoldDB" id="A0A0B7IL51"/>
<reference evidence="1 2" key="1">
    <citation type="submission" date="2015-01" db="EMBL/GenBank/DDBJ databases">
        <authorList>
            <person name="Xiang T."/>
            <person name="Song Y."/>
            <person name="Huang L."/>
            <person name="Wang B."/>
            <person name="Wu P."/>
        </authorList>
    </citation>
    <scope>NUCLEOTIDE SEQUENCE [LARGE SCALE GENOMIC DNA]</scope>
    <source>
        <strain evidence="1 2">CcD93</strain>
    </source>
</reference>
<dbReference type="EMBL" id="CDOL01000063">
    <property type="protein sequence ID" value="CEN51299.1"/>
    <property type="molecule type" value="Genomic_DNA"/>
</dbReference>
<evidence type="ECO:0000313" key="1">
    <source>
        <dbReference type="EMBL" id="CEN51299.1"/>
    </source>
</evidence>
<dbReference type="Proteomes" id="UP000038200">
    <property type="component" value="Unassembled WGS sequence"/>
</dbReference>
<name>A0A0B7IL51_9FLAO</name>
<gene>
    <name evidence="1" type="ORF">CCAND93_1550004</name>
</gene>
<evidence type="ECO:0000313" key="2">
    <source>
        <dbReference type="Proteomes" id="UP000038200"/>
    </source>
</evidence>
<protein>
    <submittedName>
        <fullName evidence="1">Uncharacterized protein</fullName>
    </submittedName>
</protein>
<organism evidence="1 2">
    <name type="scientific">Capnocytophaga canis</name>
    <dbReference type="NCBI Taxonomy" id="1848903"/>
    <lineage>
        <taxon>Bacteria</taxon>
        <taxon>Pseudomonadati</taxon>
        <taxon>Bacteroidota</taxon>
        <taxon>Flavobacteriia</taxon>
        <taxon>Flavobacteriales</taxon>
        <taxon>Flavobacteriaceae</taxon>
        <taxon>Capnocytophaga</taxon>
    </lineage>
</organism>
<sequence>MTSSIITNKINVAIASGSNVFSEYISLDKGTCVGVYFVPLKANEPEHLVEISVRDPQSNSLIEPVDFRDFKHKGGGYLDGMKQVGFPTNNNKFLVSINASENLADDFKGQLIFVIQRDCGCNME</sequence>
<dbReference type="RefSeq" id="WP_042006050.1">
    <property type="nucleotide sequence ID" value="NZ_CDOL01000063.1"/>
</dbReference>
<proteinExistence type="predicted"/>